<feature type="compositionally biased region" description="Basic and acidic residues" evidence="1">
    <location>
        <begin position="81"/>
        <end position="91"/>
    </location>
</feature>
<protein>
    <submittedName>
        <fullName evidence="2">Uncharacterized protein</fullName>
    </submittedName>
</protein>
<feature type="region of interest" description="Disordered" evidence="1">
    <location>
        <begin position="1"/>
        <end position="180"/>
    </location>
</feature>
<feature type="compositionally biased region" description="Basic residues" evidence="1">
    <location>
        <begin position="106"/>
        <end position="117"/>
    </location>
</feature>
<dbReference type="PANTHER" id="PTHR38758:SF1">
    <property type="entry name" value="PROTEIN, PUTATIVE-RELATED"/>
    <property type="match status" value="1"/>
</dbReference>
<feature type="compositionally biased region" description="Acidic residues" evidence="1">
    <location>
        <begin position="58"/>
        <end position="67"/>
    </location>
</feature>
<evidence type="ECO:0000313" key="2">
    <source>
        <dbReference type="EMBL" id="RKO93044.1"/>
    </source>
</evidence>
<sequence length="514" mass="55768">MAHIVATSDRKSVKGTQQKRKVAYPSDDDGKGSYKPVTKNKHVEAGLPSEDNDKRDEEWDDNMEESEEMKKSAKGTQQKRKVGDPSDDQGKVVESSNDEGKSSQKSGKRPLGRPRIHPVKEGPPKPRGRPRKNHKNSMSDFPLPSATASRSAVLAGNSSSPVSPATEVSPRPGQGSAYPSEAGLAPLIWAAAVALRLKRHRSVGTSPVEEPPSWRRYRSVGTSPAEEPWVTAAPLTPSHTLSARTASATSRWVVRAGSPITGANAPTSSAVSIAEVADRSTPSAANAAACPPIFASPSRGDALAVADHGPSRVDAAFLHLPVAFQWQCGRTLLDLRIAFPGNAVAVTESAPNPADAAEEMSSLFSAPMVAPNLAFIDNEFGEPQGVKRAKGLARERNLVHLFPWITEDAFPAGKVEEEAARKKAEEEAARKKAEKHAARKKAEEEAARKKAEREAARKRAEEEVTRKKAEREAARKRAEEEAARKKAEEEEARKMAEEDERFEKFMESKMRKGL</sequence>
<organism evidence="2 3">
    <name type="scientific">Blyttiomyces helicus</name>
    <dbReference type="NCBI Taxonomy" id="388810"/>
    <lineage>
        <taxon>Eukaryota</taxon>
        <taxon>Fungi</taxon>
        <taxon>Fungi incertae sedis</taxon>
        <taxon>Chytridiomycota</taxon>
        <taxon>Chytridiomycota incertae sedis</taxon>
        <taxon>Chytridiomycetes</taxon>
        <taxon>Chytridiomycetes incertae sedis</taxon>
        <taxon>Blyttiomyces</taxon>
    </lineage>
</organism>
<feature type="compositionally biased region" description="Polar residues" evidence="1">
    <location>
        <begin position="146"/>
        <end position="163"/>
    </location>
</feature>
<dbReference type="Proteomes" id="UP000269721">
    <property type="component" value="Unassembled WGS sequence"/>
</dbReference>
<dbReference type="AlphaFoldDB" id="A0A4P9WJU1"/>
<gene>
    <name evidence="2" type="ORF">BDK51DRAFT_31779</name>
</gene>
<feature type="compositionally biased region" description="Basic and acidic residues" evidence="1">
    <location>
        <begin position="440"/>
        <end position="514"/>
    </location>
</feature>
<dbReference type="CDD" id="cd06503">
    <property type="entry name" value="ATP-synt_Fo_b"/>
    <property type="match status" value="1"/>
</dbReference>
<feature type="compositionally biased region" description="Basic residues" evidence="1">
    <location>
        <begin position="126"/>
        <end position="135"/>
    </location>
</feature>
<accession>A0A4P9WJU1</accession>
<dbReference type="PANTHER" id="PTHR38758">
    <property type="entry name" value="PUTATIVE-RELATED"/>
    <property type="match status" value="1"/>
</dbReference>
<reference evidence="3" key="1">
    <citation type="journal article" date="2018" name="Nat. Microbiol.">
        <title>Leveraging single-cell genomics to expand the fungal tree of life.</title>
        <authorList>
            <person name="Ahrendt S.R."/>
            <person name="Quandt C.A."/>
            <person name="Ciobanu D."/>
            <person name="Clum A."/>
            <person name="Salamov A."/>
            <person name="Andreopoulos B."/>
            <person name="Cheng J.F."/>
            <person name="Woyke T."/>
            <person name="Pelin A."/>
            <person name="Henrissat B."/>
            <person name="Reynolds N.K."/>
            <person name="Benny G.L."/>
            <person name="Smith M.E."/>
            <person name="James T.Y."/>
            <person name="Grigoriev I.V."/>
        </authorList>
    </citation>
    <scope>NUCLEOTIDE SEQUENCE [LARGE SCALE GENOMIC DNA]</scope>
</reference>
<proteinExistence type="predicted"/>
<name>A0A4P9WJU1_9FUNG</name>
<dbReference type="EMBL" id="KZ994397">
    <property type="protein sequence ID" value="RKO93044.1"/>
    <property type="molecule type" value="Genomic_DNA"/>
</dbReference>
<keyword evidence="3" id="KW-1185">Reference proteome</keyword>
<feature type="region of interest" description="Disordered" evidence="1">
    <location>
        <begin position="426"/>
        <end position="514"/>
    </location>
</feature>
<evidence type="ECO:0000313" key="3">
    <source>
        <dbReference type="Proteomes" id="UP000269721"/>
    </source>
</evidence>
<evidence type="ECO:0000256" key="1">
    <source>
        <dbReference type="SAM" id="MobiDB-lite"/>
    </source>
</evidence>